<dbReference type="OrthoDB" id="272162at2759"/>
<dbReference type="GO" id="GO:0019776">
    <property type="term" value="F:Atg8-family ligase activity"/>
    <property type="evidence" value="ECO:0007669"/>
    <property type="project" value="TreeGrafter"/>
</dbReference>
<dbReference type="InterPro" id="IPR048318">
    <property type="entry name" value="ATG5_UblB"/>
</dbReference>
<keyword evidence="3 6" id="KW-1017">Isopeptide bond</keyword>
<dbReference type="GO" id="GO:0034274">
    <property type="term" value="C:Atg12-Atg5-Atg16 complex"/>
    <property type="evidence" value="ECO:0007669"/>
    <property type="project" value="TreeGrafter"/>
</dbReference>
<keyword evidence="5 6" id="KW-0072">Autophagy</keyword>
<dbReference type="Pfam" id="PF20638">
    <property type="entry name" value="ATG5_UblA"/>
    <property type="match status" value="1"/>
</dbReference>
<keyword evidence="11" id="KW-1185">Reference proteome</keyword>
<dbReference type="GO" id="GO:0034045">
    <property type="term" value="C:phagophore assembly site membrane"/>
    <property type="evidence" value="ECO:0007669"/>
    <property type="project" value="UniProtKB-SubCell"/>
</dbReference>
<dbReference type="Gene3D" id="1.10.246.190">
    <property type="entry name" value="Autophagy protein Apg5, helix rich domain"/>
    <property type="match status" value="1"/>
</dbReference>
<accession>A0A077ZJT2</accession>
<reference evidence="10" key="2">
    <citation type="submission" date="2014-03" db="EMBL/GenBank/DDBJ databases">
        <title>The whipworm genome and dual-species transcriptomics of an intimate host-pathogen interaction.</title>
        <authorList>
            <person name="Foth B.J."/>
            <person name="Tsai I.J."/>
            <person name="Reid A.J."/>
            <person name="Bancroft A.J."/>
            <person name="Nichol S."/>
            <person name="Tracey A."/>
            <person name="Holroyd N."/>
            <person name="Cotton J.A."/>
            <person name="Stanley E.J."/>
            <person name="Zarowiecki M."/>
            <person name="Liu J.Z."/>
            <person name="Huckvale T."/>
            <person name="Cooper P.J."/>
            <person name="Grencis R.K."/>
            <person name="Berriman M."/>
        </authorList>
    </citation>
    <scope>NUCLEOTIDE SEQUENCE [LARGE SCALE GENOMIC DNA]</scope>
</reference>
<keyword evidence="4 6" id="KW-0832">Ubl conjugation</keyword>
<comment type="similarity">
    <text evidence="2 6">Belongs to the ATG5 family.</text>
</comment>
<dbReference type="InterPro" id="IPR048940">
    <property type="entry name" value="ATG5_HBR"/>
</dbReference>
<feature type="domain" description="Autophagy protein ATG5 UblA" evidence="9">
    <location>
        <begin position="10"/>
        <end position="104"/>
    </location>
</feature>
<dbReference type="Proteomes" id="UP000030665">
    <property type="component" value="Unassembled WGS sequence"/>
</dbReference>
<comment type="subcellular location">
    <subcellularLocation>
        <location evidence="1 6">Preautophagosomal structure membrane</location>
        <topology evidence="1 6">Peripheral membrane protein</topology>
    </subcellularLocation>
</comment>
<sequence length="272" mass="31699">MEDSAVRRQVWEGRVPVCFCASSNEFTCIERPKNIYMLVPRNSYFPLVTGKVFKYIATFVEPPFETEFWLEYNGIPLRWYYPVGLLFDLMKQGSSDLWQITVHVKDYPRDELFACSSLQVVEAHFIQTVKQADQIKHRSRVMNSIQKHGQKQLWNAMVTSRFDQFWEVNRLLMQNSEDEPIRHLPIKLFNKDYAFVQRLWPAYKSDGKDGELTKASDLLKLAGDRLGQLPIDNVTLLCQGVTVPAEAPLLWLYLNMSCPDNFLYVCALEINK</sequence>
<dbReference type="AlphaFoldDB" id="A0A077ZJT2"/>
<dbReference type="Gene3D" id="3.10.20.620">
    <property type="match status" value="1"/>
</dbReference>
<organism evidence="10 11">
    <name type="scientific">Trichuris trichiura</name>
    <name type="common">Whipworm</name>
    <name type="synonym">Trichocephalus trichiurus</name>
    <dbReference type="NCBI Taxonomy" id="36087"/>
    <lineage>
        <taxon>Eukaryota</taxon>
        <taxon>Metazoa</taxon>
        <taxon>Ecdysozoa</taxon>
        <taxon>Nematoda</taxon>
        <taxon>Enoplea</taxon>
        <taxon>Dorylaimia</taxon>
        <taxon>Trichinellida</taxon>
        <taxon>Trichuridae</taxon>
        <taxon>Trichuris</taxon>
    </lineage>
</organism>
<dbReference type="GO" id="GO:0000422">
    <property type="term" value="P:autophagy of mitochondrion"/>
    <property type="evidence" value="ECO:0007669"/>
    <property type="project" value="TreeGrafter"/>
</dbReference>
<evidence type="ECO:0000259" key="8">
    <source>
        <dbReference type="Pfam" id="PF20637"/>
    </source>
</evidence>
<dbReference type="PANTHER" id="PTHR13040">
    <property type="entry name" value="AUTOPHAGY PROTEIN 5"/>
    <property type="match status" value="1"/>
</dbReference>
<dbReference type="GO" id="GO:0034727">
    <property type="term" value="P:piecemeal microautophagy of the nucleus"/>
    <property type="evidence" value="ECO:0007669"/>
    <property type="project" value="TreeGrafter"/>
</dbReference>
<dbReference type="InterPro" id="IPR007239">
    <property type="entry name" value="Atg5"/>
</dbReference>
<dbReference type="GO" id="GO:0044233">
    <property type="term" value="C:mitochondria-associated endoplasmic reticulum membrane contact site"/>
    <property type="evidence" value="ECO:0007669"/>
    <property type="project" value="TreeGrafter"/>
</dbReference>
<evidence type="ECO:0000313" key="11">
    <source>
        <dbReference type="Proteomes" id="UP000030665"/>
    </source>
</evidence>
<dbReference type="EMBL" id="HG806433">
    <property type="protein sequence ID" value="CDW58855.1"/>
    <property type="molecule type" value="Genomic_DNA"/>
</dbReference>
<gene>
    <name evidence="10" type="ORF">TTRE_0000718101</name>
</gene>
<dbReference type="InterPro" id="IPR042526">
    <property type="entry name" value="Atg5_HR"/>
</dbReference>
<dbReference type="GO" id="GO:0061908">
    <property type="term" value="C:phagophore"/>
    <property type="evidence" value="ECO:0007669"/>
    <property type="project" value="TreeGrafter"/>
</dbReference>
<evidence type="ECO:0000256" key="6">
    <source>
        <dbReference type="RuleBase" id="RU361202"/>
    </source>
</evidence>
<evidence type="ECO:0000256" key="4">
    <source>
        <dbReference type="ARBA" id="ARBA00022843"/>
    </source>
</evidence>
<evidence type="ECO:0000259" key="7">
    <source>
        <dbReference type="Pfam" id="PF04106"/>
    </source>
</evidence>
<evidence type="ECO:0000256" key="5">
    <source>
        <dbReference type="ARBA" id="ARBA00023006"/>
    </source>
</evidence>
<dbReference type="PANTHER" id="PTHR13040:SF2">
    <property type="entry name" value="AUTOPHAGY PROTEIN 5"/>
    <property type="match status" value="1"/>
</dbReference>
<comment type="function">
    <text evidence="6">Involved in autophagic vesicle formation.</text>
</comment>
<feature type="domain" description="Autophagy protein ATG5 UblB" evidence="7">
    <location>
        <begin position="183"/>
        <end position="266"/>
    </location>
</feature>
<reference evidence="10" key="1">
    <citation type="submission" date="2014-01" db="EMBL/GenBank/DDBJ databases">
        <authorList>
            <person name="Aslett M."/>
        </authorList>
    </citation>
    <scope>NUCLEOTIDE SEQUENCE</scope>
</reference>
<dbReference type="GO" id="GO:0007033">
    <property type="term" value="P:vacuole organization"/>
    <property type="evidence" value="ECO:0007669"/>
    <property type="project" value="UniProtKB-ARBA"/>
</dbReference>
<feature type="domain" description="Autophagy protein ATG5 alpha-helical bundle region" evidence="8">
    <location>
        <begin position="119"/>
        <end position="174"/>
    </location>
</feature>
<dbReference type="GO" id="GO:0006995">
    <property type="term" value="P:cellular response to nitrogen starvation"/>
    <property type="evidence" value="ECO:0007669"/>
    <property type="project" value="TreeGrafter"/>
</dbReference>
<evidence type="ECO:0000313" key="10">
    <source>
        <dbReference type="EMBL" id="CDW58855.1"/>
    </source>
</evidence>
<evidence type="ECO:0000256" key="1">
    <source>
        <dbReference type="ARBA" id="ARBA00004623"/>
    </source>
</evidence>
<dbReference type="InterPro" id="IPR042527">
    <property type="entry name" value="Atg5_UblA_dom_sf"/>
</dbReference>
<evidence type="ECO:0000256" key="2">
    <source>
        <dbReference type="ARBA" id="ARBA00006910"/>
    </source>
</evidence>
<dbReference type="Gene3D" id="3.10.20.90">
    <property type="entry name" value="Phosphatidylinositol 3-kinase Catalytic Subunit, Chain A, domain 1"/>
    <property type="match status" value="1"/>
</dbReference>
<dbReference type="STRING" id="36087.A0A077ZJT2"/>
<dbReference type="Pfam" id="PF20637">
    <property type="entry name" value="ATG5_HBR"/>
    <property type="match status" value="1"/>
</dbReference>
<protein>
    <recommendedName>
        <fullName evidence="6">Autophagy protein 5</fullName>
    </recommendedName>
</protein>
<dbReference type="GO" id="GO:0005776">
    <property type="term" value="C:autophagosome"/>
    <property type="evidence" value="ECO:0007669"/>
    <property type="project" value="TreeGrafter"/>
</dbReference>
<dbReference type="InterPro" id="IPR048939">
    <property type="entry name" value="ATG5_UblA"/>
</dbReference>
<evidence type="ECO:0000256" key="3">
    <source>
        <dbReference type="ARBA" id="ARBA00022499"/>
    </source>
</evidence>
<dbReference type="Pfam" id="PF04106">
    <property type="entry name" value="ATG5_UblB"/>
    <property type="match status" value="1"/>
</dbReference>
<comment type="subunit">
    <text evidence="6">Conjugated with ATG12.</text>
</comment>
<evidence type="ECO:0000259" key="9">
    <source>
        <dbReference type="Pfam" id="PF20638"/>
    </source>
</evidence>
<name>A0A077ZJT2_TRITR</name>
<keyword evidence="6" id="KW-0472">Membrane</keyword>
<proteinExistence type="inferred from homology"/>